<evidence type="ECO:0000313" key="2">
    <source>
        <dbReference type="Proteomes" id="UP000182034"/>
    </source>
</evidence>
<name>A0A1K2IEM2_9FLAO</name>
<protein>
    <submittedName>
        <fullName evidence="1">Uncharacterized protein</fullName>
    </submittedName>
</protein>
<dbReference type="STRING" id="1612149.SAMN05216324_101475"/>
<proteinExistence type="predicted"/>
<dbReference type="Proteomes" id="UP000182034">
    <property type="component" value="Unassembled WGS sequence"/>
</dbReference>
<evidence type="ECO:0000313" key="1">
    <source>
        <dbReference type="EMBL" id="SFZ90698.1"/>
    </source>
</evidence>
<organism evidence="1 2">
    <name type="scientific">Chryseobacterium limigenitum</name>
    <dbReference type="NCBI Taxonomy" id="1612149"/>
    <lineage>
        <taxon>Bacteria</taxon>
        <taxon>Pseudomonadati</taxon>
        <taxon>Bacteroidota</taxon>
        <taxon>Flavobacteriia</taxon>
        <taxon>Flavobacteriales</taxon>
        <taxon>Weeksellaceae</taxon>
        <taxon>Chryseobacterium group</taxon>
        <taxon>Chryseobacterium</taxon>
    </lineage>
</organism>
<dbReference type="AlphaFoldDB" id="A0A1K2IEM2"/>
<sequence>MFLTAKVRYLYNNIQITLIMEINRNIANNNFKIIGDWNINSRLLKNKFSQLTDFDLKFDEGKEIDLLDRMGNRLRKNREEVMDIIKEVNLS</sequence>
<keyword evidence="2" id="KW-1185">Reference proteome</keyword>
<reference evidence="2" key="1">
    <citation type="submission" date="2016-10" db="EMBL/GenBank/DDBJ databases">
        <authorList>
            <person name="Varghese N."/>
            <person name="Submissions S."/>
        </authorList>
    </citation>
    <scope>NUCLEOTIDE SEQUENCE [LARGE SCALE GENOMIC DNA]</scope>
    <source>
        <strain evidence="2">SUR2</strain>
    </source>
</reference>
<gene>
    <name evidence="1" type="ORF">SAMN05216324_101475</name>
</gene>
<dbReference type="EMBL" id="FPKW01000001">
    <property type="protein sequence ID" value="SFZ90698.1"/>
    <property type="molecule type" value="Genomic_DNA"/>
</dbReference>
<accession>A0A1K2IEM2</accession>